<sequence>MWKFSSWTQRAINISFIILLVFNSAILTVLWYNPATILENQRFNKQLFLNSQSATHDPKLTPHTYMGPIRRTFFSDLLKANNIPVKEGDAESSLLKEAKLPYNVQFVYVKEIGHDHLTPFGLSMVHQLHCLRMLNDTLHELTGGTGKRDGGGIGEHGSHAQHRDFEHLEHCVDYIAQALTCAGDDTLEPSHLWDDPLSGKTFRVVDGTGTVHQCRDTKQMQKAISNSYKKPIPLLWEWEEGATLRSVLGDY</sequence>
<keyword evidence="3" id="KW-0812">Transmembrane</keyword>
<gene>
    <name evidence="4" type="ORF">GLAREA_03578</name>
</gene>
<dbReference type="GO" id="GO:0043386">
    <property type="term" value="P:mycotoxin biosynthetic process"/>
    <property type="evidence" value="ECO:0007669"/>
    <property type="project" value="InterPro"/>
</dbReference>
<keyword evidence="5" id="KW-1185">Reference proteome</keyword>
<dbReference type="PANTHER" id="PTHR33365">
    <property type="entry name" value="YALI0B05434P"/>
    <property type="match status" value="1"/>
</dbReference>
<accession>S3DF51</accession>
<organism evidence="4 5">
    <name type="scientific">Glarea lozoyensis (strain ATCC 20868 / MF5171)</name>
    <dbReference type="NCBI Taxonomy" id="1116229"/>
    <lineage>
        <taxon>Eukaryota</taxon>
        <taxon>Fungi</taxon>
        <taxon>Dikarya</taxon>
        <taxon>Ascomycota</taxon>
        <taxon>Pezizomycotina</taxon>
        <taxon>Leotiomycetes</taxon>
        <taxon>Helotiales</taxon>
        <taxon>Helotiaceae</taxon>
        <taxon>Glarea</taxon>
    </lineage>
</organism>
<dbReference type="PANTHER" id="PTHR33365:SF4">
    <property type="entry name" value="CYCLOCHLOROTINE BIOSYNTHESIS PROTEIN O"/>
    <property type="match status" value="1"/>
</dbReference>
<dbReference type="OrthoDB" id="3687641at2759"/>
<evidence type="ECO:0000313" key="5">
    <source>
        <dbReference type="Proteomes" id="UP000016922"/>
    </source>
</evidence>
<dbReference type="HOGENOM" id="CLU_042941_8_0_1"/>
<dbReference type="InterPro" id="IPR021765">
    <property type="entry name" value="UstYa-like"/>
</dbReference>
<evidence type="ECO:0000256" key="1">
    <source>
        <dbReference type="ARBA" id="ARBA00004685"/>
    </source>
</evidence>
<dbReference type="AlphaFoldDB" id="S3DF51"/>
<name>S3DF51_GLAL2</name>
<evidence type="ECO:0000256" key="2">
    <source>
        <dbReference type="ARBA" id="ARBA00035112"/>
    </source>
</evidence>
<dbReference type="EMBL" id="KE145363">
    <property type="protein sequence ID" value="EPE30611.1"/>
    <property type="molecule type" value="Genomic_DNA"/>
</dbReference>
<comment type="similarity">
    <text evidence="2">Belongs to the ustYa family.</text>
</comment>
<reference evidence="4 5" key="1">
    <citation type="journal article" date="2013" name="BMC Genomics">
        <title>Genomics-driven discovery of the pneumocandin biosynthetic gene cluster in the fungus Glarea lozoyensis.</title>
        <authorList>
            <person name="Chen L."/>
            <person name="Yue Q."/>
            <person name="Zhang X."/>
            <person name="Xiang M."/>
            <person name="Wang C."/>
            <person name="Li S."/>
            <person name="Che Y."/>
            <person name="Ortiz-Lopez F.J."/>
            <person name="Bills G.F."/>
            <person name="Liu X."/>
            <person name="An Z."/>
        </authorList>
    </citation>
    <scope>NUCLEOTIDE SEQUENCE [LARGE SCALE GENOMIC DNA]</scope>
    <source>
        <strain evidence="5">ATCC 20868 / MF5171</strain>
    </source>
</reference>
<keyword evidence="3" id="KW-0472">Membrane</keyword>
<feature type="transmembrane region" description="Helical" evidence="3">
    <location>
        <begin position="12"/>
        <end position="32"/>
    </location>
</feature>
<dbReference type="KEGG" id="glz:GLAREA_03578"/>
<evidence type="ECO:0000313" key="4">
    <source>
        <dbReference type="EMBL" id="EPE30611.1"/>
    </source>
</evidence>
<dbReference type="RefSeq" id="XP_008082022.1">
    <property type="nucleotide sequence ID" value="XM_008083831.1"/>
</dbReference>
<protein>
    <submittedName>
        <fullName evidence="4">Uncharacterized protein</fullName>
    </submittedName>
</protein>
<dbReference type="Pfam" id="PF11807">
    <property type="entry name" value="UstYa"/>
    <property type="match status" value="1"/>
</dbReference>
<keyword evidence="3" id="KW-1133">Transmembrane helix</keyword>
<dbReference type="Proteomes" id="UP000016922">
    <property type="component" value="Unassembled WGS sequence"/>
</dbReference>
<comment type="pathway">
    <text evidence="1">Mycotoxin biosynthesis.</text>
</comment>
<evidence type="ECO:0000256" key="3">
    <source>
        <dbReference type="SAM" id="Phobius"/>
    </source>
</evidence>
<proteinExistence type="inferred from homology"/>
<dbReference type="GeneID" id="19462633"/>